<evidence type="ECO:0000313" key="2">
    <source>
        <dbReference type="Proteomes" id="UP000663856"/>
    </source>
</evidence>
<comment type="caution">
    <text evidence="1">The sequence shown here is derived from an EMBL/GenBank/DDBJ whole genome shotgun (WGS) entry which is preliminary data.</text>
</comment>
<dbReference type="Proteomes" id="UP000663856">
    <property type="component" value="Unassembled WGS sequence"/>
</dbReference>
<protein>
    <submittedName>
        <fullName evidence="1">Uncharacterized protein</fullName>
    </submittedName>
</protein>
<reference evidence="1" key="1">
    <citation type="submission" date="2021-02" db="EMBL/GenBank/DDBJ databases">
        <authorList>
            <person name="Nowell W R."/>
        </authorList>
    </citation>
    <scope>NUCLEOTIDE SEQUENCE</scope>
</reference>
<evidence type="ECO:0000313" key="1">
    <source>
        <dbReference type="EMBL" id="CAF1947902.1"/>
    </source>
</evidence>
<accession>A0A816LLN6</accession>
<organism evidence="1 2">
    <name type="scientific">Rotaria magnacalcarata</name>
    <dbReference type="NCBI Taxonomy" id="392030"/>
    <lineage>
        <taxon>Eukaryota</taxon>
        <taxon>Metazoa</taxon>
        <taxon>Spiralia</taxon>
        <taxon>Gnathifera</taxon>
        <taxon>Rotifera</taxon>
        <taxon>Eurotatoria</taxon>
        <taxon>Bdelloidea</taxon>
        <taxon>Philodinida</taxon>
        <taxon>Philodinidae</taxon>
        <taxon>Rotaria</taxon>
    </lineage>
</organism>
<dbReference type="AlphaFoldDB" id="A0A816LLN6"/>
<feature type="non-terminal residue" evidence="1">
    <location>
        <position position="1"/>
    </location>
</feature>
<proteinExistence type="predicted"/>
<name>A0A816LLN6_9BILA</name>
<dbReference type="EMBL" id="CAJNRF010000202">
    <property type="protein sequence ID" value="CAF1947902.1"/>
    <property type="molecule type" value="Genomic_DNA"/>
</dbReference>
<sequence length="85" mass="9557">VKDVVDVGSDHCIRSITYVKRCIVLSVINIAITCNCARYVEPCGKRLAERKFLSFSINRGNFFACVILSIYGKCDDNFLNTGLFE</sequence>
<gene>
    <name evidence="1" type="ORF">WKI299_LOCUS2259</name>
</gene>